<proteinExistence type="predicted"/>
<sequence length="78" mass="8274">TERGEEGVTGVGAFSSSSLRESFGLEAVGSSSRDRRDPVSESCVSTTDWESVIEDEPSSSSMGKITDVRPIGGRHVCH</sequence>
<organism evidence="2 3">
    <name type="scientific">Phytophthora aleatoria</name>
    <dbReference type="NCBI Taxonomy" id="2496075"/>
    <lineage>
        <taxon>Eukaryota</taxon>
        <taxon>Sar</taxon>
        <taxon>Stramenopiles</taxon>
        <taxon>Oomycota</taxon>
        <taxon>Peronosporomycetes</taxon>
        <taxon>Peronosporales</taxon>
        <taxon>Peronosporaceae</taxon>
        <taxon>Phytophthora</taxon>
    </lineage>
</organism>
<keyword evidence="3" id="KW-1185">Reference proteome</keyword>
<evidence type="ECO:0000256" key="1">
    <source>
        <dbReference type="SAM" id="MobiDB-lite"/>
    </source>
</evidence>
<evidence type="ECO:0000313" key="3">
    <source>
        <dbReference type="Proteomes" id="UP000709295"/>
    </source>
</evidence>
<gene>
    <name evidence="2" type="ORF">JG688_00018280</name>
</gene>
<reference evidence="2" key="1">
    <citation type="submission" date="2021-01" db="EMBL/GenBank/DDBJ databases">
        <title>Phytophthora aleatoria, a newly-described species from Pinus radiata is distinct from Phytophthora cactorum isolates based on comparative genomics.</title>
        <authorList>
            <person name="Mcdougal R."/>
            <person name="Panda P."/>
            <person name="Williams N."/>
            <person name="Studholme D.J."/>
        </authorList>
    </citation>
    <scope>NUCLEOTIDE SEQUENCE</scope>
    <source>
        <strain evidence="2">NZFS 4037</strain>
    </source>
</reference>
<dbReference type="Proteomes" id="UP000709295">
    <property type="component" value="Unassembled WGS sequence"/>
</dbReference>
<evidence type="ECO:0000313" key="2">
    <source>
        <dbReference type="EMBL" id="KAG6942165.1"/>
    </source>
</evidence>
<accession>A0A8J5I3D4</accession>
<feature type="non-terminal residue" evidence="2">
    <location>
        <position position="1"/>
    </location>
</feature>
<dbReference type="EMBL" id="JAENGY010003231">
    <property type="protein sequence ID" value="KAG6942165.1"/>
    <property type="molecule type" value="Genomic_DNA"/>
</dbReference>
<protein>
    <submittedName>
        <fullName evidence="2">Uncharacterized protein</fullName>
    </submittedName>
</protein>
<dbReference type="AlphaFoldDB" id="A0A8J5I3D4"/>
<name>A0A8J5I3D4_9STRA</name>
<feature type="region of interest" description="Disordered" evidence="1">
    <location>
        <begin position="26"/>
        <end position="78"/>
    </location>
</feature>
<comment type="caution">
    <text evidence="2">The sequence shown here is derived from an EMBL/GenBank/DDBJ whole genome shotgun (WGS) entry which is preliminary data.</text>
</comment>